<dbReference type="CDD" id="cd22268">
    <property type="entry name" value="DPBB_RlpA-like"/>
    <property type="match status" value="1"/>
</dbReference>
<dbReference type="Proteomes" id="UP000008152">
    <property type="component" value="Chromosome I"/>
</dbReference>
<evidence type="ECO:0000313" key="6">
    <source>
        <dbReference type="EMBL" id="ABU70079.1"/>
    </source>
</evidence>
<accession>A7MU20</accession>
<dbReference type="InterPro" id="IPR009009">
    <property type="entry name" value="RlpA-like_DPBB"/>
</dbReference>
<reference evidence="6 7" key="1">
    <citation type="submission" date="2007-08" db="EMBL/GenBank/DDBJ databases">
        <authorList>
            <consortium name="The Vibrio harveyi Genome Sequencing Project"/>
            <person name="Bassler B."/>
            <person name="Clifton S.W."/>
            <person name="Fulton L."/>
            <person name="Delehaunty K."/>
            <person name="Fronick C."/>
            <person name="Harrison M."/>
            <person name="Markivic C."/>
            <person name="Fulton R."/>
            <person name="Tin-Wollam A.-M."/>
            <person name="Shah N."/>
            <person name="Pepin K."/>
            <person name="Nash W."/>
            <person name="Thiruvilangam P."/>
            <person name="Bhonagiri V."/>
            <person name="Waters C."/>
            <person name="Tu K.C."/>
            <person name="Irgon J."/>
            <person name="Wilson R.K."/>
        </authorList>
    </citation>
    <scope>NUCLEOTIDE SEQUENCE [LARGE SCALE GENOMIC DNA]</scope>
    <source>
        <strain evidence="7">ATCC BAA-1116 / BB120</strain>
    </source>
</reference>
<dbReference type="EMBL" id="CP000789">
    <property type="protein sequence ID" value="ABU70079.1"/>
    <property type="molecule type" value="Genomic_DNA"/>
</dbReference>
<keyword evidence="2 3" id="KW-0961">Cell wall biogenesis/degradation</keyword>
<dbReference type="GO" id="GO:0071555">
    <property type="term" value="P:cell wall organization"/>
    <property type="evidence" value="ECO:0007669"/>
    <property type="project" value="UniProtKB-KW"/>
</dbReference>
<dbReference type="HAMAP" id="MF_02071">
    <property type="entry name" value="RlpA"/>
    <property type="match status" value="1"/>
</dbReference>
<dbReference type="PANTHER" id="PTHR34183:SF8">
    <property type="entry name" value="ENDOLYTIC PEPTIDOGLYCAN TRANSGLYCOSYLASE RLPA-RELATED"/>
    <property type="match status" value="1"/>
</dbReference>
<dbReference type="GO" id="GO:0008932">
    <property type="term" value="F:lytic endotransglycosylase activity"/>
    <property type="evidence" value="ECO:0007669"/>
    <property type="project" value="UniProtKB-UniRule"/>
</dbReference>
<dbReference type="GO" id="GO:0000270">
    <property type="term" value="P:peptidoglycan metabolic process"/>
    <property type="evidence" value="ECO:0007669"/>
    <property type="project" value="UniProtKB-UniRule"/>
</dbReference>
<dbReference type="SUPFAM" id="SSF50685">
    <property type="entry name" value="Barwin-like endoglucanases"/>
    <property type="match status" value="1"/>
</dbReference>
<name>A7MU20_VIBC1</name>
<dbReference type="InterPro" id="IPR034718">
    <property type="entry name" value="RlpA"/>
</dbReference>
<organism evidence="6 7">
    <name type="scientific">Vibrio campbellii (strain ATCC BAA-1116)</name>
    <dbReference type="NCBI Taxonomy" id="2902295"/>
    <lineage>
        <taxon>Bacteria</taxon>
        <taxon>Pseudomonadati</taxon>
        <taxon>Pseudomonadota</taxon>
        <taxon>Gammaproteobacteria</taxon>
        <taxon>Vibrionales</taxon>
        <taxon>Vibrionaceae</taxon>
        <taxon>Vibrio</taxon>
    </lineage>
</organism>
<protein>
    <recommendedName>
        <fullName evidence="3">Endolytic peptidoglycan transglycosylase RlpA</fullName>
        <ecNumber evidence="3">4.2.2.-</ecNumber>
    </recommendedName>
</protein>
<evidence type="ECO:0000313" key="7">
    <source>
        <dbReference type="Proteomes" id="UP000008152"/>
    </source>
</evidence>
<gene>
    <name evidence="3" type="primary">rlpA</name>
    <name evidence="6" type="ordered locus">VIBHAR_01087</name>
</gene>
<evidence type="ECO:0000256" key="4">
    <source>
        <dbReference type="RuleBase" id="RU003495"/>
    </source>
</evidence>
<dbReference type="AlphaFoldDB" id="A7MU20"/>
<sequence>MEALPERSGWRSFQNNDYTLHCVAKNTKKIKMSRLTFPNHTKKLCIIFTTLALMISAGCTSTSAVGNSKTKGYAQSHALNGKASWYGDKFHGKLTASGETYDLNALTAAHKTLPFGTIVRVTNTANNKSVNVKINDRGPFVRGRVIDLSRKAFAKIGNVGQGTIPVRIDIVDDSNTFRYKH</sequence>
<keyword evidence="1 3" id="KW-0456">Lyase</keyword>
<proteinExistence type="inferred from homology"/>
<dbReference type="Pfam" id="PF03330">
    <property type="entry name" value="DPBB_1"/>
    <property type="match status" value="1"/>
</dbReference>
<dbReference type="InterPro" id="IPR036908">
    <property type="entry name" value="RlpA-like_sf"/>
</dbReference>
<dbReference type="Gene3D" id="2.40.40.10">
    <property type="entry name" value="RlpA-like domain"/>
    <property type="match status" value="1"/>
</dbReference>
<dbReference type="KEGG" id="vha:VIBHAR_01087"/>
<evidence type="ECO:0000256" key="3">
    <source>
        <dbReference type="HAMAP-Rule" id="MF_02071"/>
    </source>
</evidence>
<comment type="similarity">
    <text evidence="3 4">Belongs to the RlpA family.</text>
</comment>
<evidence type="ECO:0000259" key="5">
    <source>
        <dbReference type="Pfam" id="PF03330"/>
    </source>
</evidence>
<evidence type="ECO:0000256" key="2">
    <source>
        <dbReference type="ARBA" id="ARBA00023316"/>
    </source>
</evidence>
<dbReference type="PANTHER" id="PTHR34183">
    <property type="entry name" value="ENDOLYTIC PEPTIDOGLYCAN TRANSGLYCOSYLASE RLPA"/>
    <property type="match status" value="1"/>
</dbReference>
<dbReference type="NCBIfam" id="TIGR00413">
    <property type="entry name" value="rlpA"/>
    <property type="match status" value="1"/>
</dbReference>
<feature type="domain" description="RlpA-like protein double-psi beta-barrel" evidence="5">
    <location>
        <begin position="80"/>
        <end position="168"/>
    </location>
</feature>
<evidence type="ECO:0000256" key="1">
    <source>
        <dbReference type="ARBA" id="ARBA00023239"/>
    </source>
</evidence>
<dbReference type="PATRIC" id="fig|338187.36.peg.1021"/>
<comment type="function">
    <text evidence="3">Lytic transglycosylase with a strong preference for naked glycan strands that lack stem peptides.</text>
</comment>
<dbReference type="EC" id="4.2.2.-" evidence="3"/>
<dbReference type="InterPro" id="IPR012997">
    <property type="entry name" value="RplA"/>
</dbReference>